<feature type="compositionally biased region" description="Low complexity" evidence="4">
    <location>
        <begin position="102"/>
        <end position="120"/>
    </location>
</feature>
<evidence type="ECO:0000256" key="4">
    <source>
        <dbReference type="SAM" id="MobiDB-lite"/>
    </source>
</evidence>
<keyword evidence="2" id="KW-0677">Repeat</keyword>
<feature type="repeat" description="WD" evidence="3">
    <location>
        <begin position="554"/>
        <end position="595"/>
    </location>
</feature>
<dbReference type="PROSITE" id="PS50294">
    <property type="entry name" value="WD_REPEATS_REGION"/>
    <property type="match status" value="4"/>
</dbReference>
<dbReference type="InterPro" id="IPR001680">
    <property type="entry name" value="WD40_rpt"/>
</dbReference>
<feature type="region of interest" description="Disordered" evidence="4">
    <location>
        <begin position="1"/>
        <end position="33"/>
    </location>
</feature>
<dbReference type="Proteomes" id="UP000750711">
    <property type="component" value="Unassembled WGS sequence"/>
</dbReference>
<feature type="repeat" description="WD" evidence="3">
    <location>
        <begin position="334"/>
        <end position="376"/>
    </location>
</feature>
<dbReference type="Pfam" id="PF00400">
    <property type="entry name" value="WD40"/>
    <property type="match status" value="6"/>
</dbReference>
<evidence type="ECO:0000256" key="3">
    <source>
        <dbReference type="PROSITE-ProRule" id="PRU00221"/>
    </source>
</evidence>
<dbReference type="PRINTS" id="PR00320">
    <property type="entry name" value="GPROTEINBRPT"/>
</dbReference>
<keyword evidence="6" id="KW-1185">Reference proteome</keyword>
<reference evidence="5" key="1">
    <citation type="submission" date="2021-03" db="EMBL/GenBank/DDBJ databases">
        <title>Comparative genomics and phylogenomic investigation of the class Geoglossomycetes provide insights into ecological specialization and systematics.</title>
        <authorList>
            <person name="Melie T."/>
            <person name="Pirro S."/>
            <person name="Miller A.N."/>
            <person name="Quandt A."/>
        </authorList>
    </citation>
    <scope>NUCLEOTIDE SEQUENCE</scope>
    <source>
        <strain evidence="5">CAQ_001_2017</strain>
    </source>
</reference>
<dbReference type="EMBL" id="JAGHQM010000237">
    <property type="protein sequence ID" value="KAH0563202.1"/>
    <property type="molecule type" value="Genomic_DNA"/>
</dbReference>
<dbReference type="InterPro" id="IPR019775">
    <property type="entry name" value="WD40_repeat_CS"/>
</dbReference>
<sequence>MKLGSLLSTLRVPKADQRPDSPMMGGDPAVGASFGFQRKRTMSVDEMLGRTSMKMATTDSFCSRDRFLSEKSLHHRKSSASLSTVASGMRRLLGRASTSFRAPGSSAGSNPGSSATPSSSIPIFRRASITSGGDSWLNRTASNRHHHHPSLPFLSTVIDDEGVPSLSVTSPIPGNGSEPPVVPDGNGGAAARAAAAAENERFKRLVVVAGDSKTERDAESGIGIELHEEEQCIQNHANDIPVVRMDHHTLLQAELVSRAWHRAASSHHVWRDVFWNEHRGDLARNFPRYKSSNNGRKGKGLGKVTPDQDWKKMFSLRMELRRRWARGNVIGCYLSGHTDSVYCVQFDESSSDKIVTGSRDQTIRIWDIRTGYCTKIIGPPPISGQGDAIASSTQNSTSSPIVNTLQSSSKVSNNIVPQVYADGDIAAVRTSSSEYHRASILCLQYDKEILVTGSSDNTCIIWSIAEGYRAIRRLSQHTAGVLDVSFDTSRIVSCSKDTTLCVWDRAHGGLLHQLRGHRGPVNAVEVRGNLAASGSGDSLVKLWNLDSAVCIREFDGHERGLACVQFSQDAQLIVSGGNDDVICIWNANTGECIKRLSGHKHLIRALHLDSDNRRLISASYDMSIKVYDMETGRLMLDFPGWHTSWILSAKADYRRIVSTSQDRRMLILDFGAELRDVELLEG</sequence>
<dbReference type="PROSITE" id="PS00678">
    <property type="entry name" value="WD_REPEATS_1"/>
    <property type="match status" value="3"/>
</dbReference>
<dbReference type="PROSITE" id="PS50082">
    <property type="entry name" value="WD_REPEATS_2"/>
    <property type="match status" value="6"/>
</dbReference>
<feature type="repeat" description="WD" evidence="3">
    <location>
        <begin position="596"/>
        <end position="637"/>
    </location>
</feature>
<dbReference type="InterPro" id="IPR036047">
    <property type="entry name" value="F-box-like_dom_sf"/>
</dbReference>
<dbReference type="AlphaFoldDB" id="A0A9P8LF65"/>
<feature type="repeat" description="WD" evidence="3">
    <location>
        <begin position="514"/>
        <end position="553"/>
    </location>
</feature>
<gene>
    <name evidence="5" type="ORF">GP486_002233</name>
</gene>
<evidence type="ECO:0000313" key="5">
    <source>
        <dbReference type="EMBL" id="KAH0563202.1"/>
    </source>
</evidence>
<dbReference type="SUPFAM" id="SSF50978">
    <property type="entry name" value="WD40 repeat-like"/>
    <property type="match status" value="1"/>
</dbReference>
<protein>
    <submittedName>
        <fullName evidence="5">Uncharacterized protein</fullName>
    </submittedName>
</protein>
<dbReference type="InterPro" id="IPR036322">
    <property type="entry name" value="WD40_repeat_dom_sf"/>
</dbReference>
<dbReference type="InterPro" id="IPR050995">
    <property type="entry name" value="WD-F-box_domain-protein"/>
</dbReference>
<evidence type="ECO:0000256" key="2">
    <source>
        <dbReference type="ARBA" id="ARBA00022737"/>
    </source>
</evidence>
<dbReference type="PANTHER" id="PTHR14604:SF4">
    <property type="entry name" value="F-BOX DOMAIN-CONTAINING PROTEIN"/>
    <property type="match status" value="1"/>
</dbReference>
<dbReference type="InterPro" id="IPR020472">
    <property type="entry name" value="WD40_PAC1"/>
</dbReference>
<evidence type="ECO:0000313" key="6">
    <source>
        <dbReference type="Proteomes" id="UP000750711"/>
    </source>
</evidence>
<accession>A0A9P8LF65</accession>
<feature type="repeat" description="WD" evidence="3">
    <location>
        <begin position="433"/>
        <end position="472"/>
    </location>
</feature>
<comment type="caution">
    <text evidence="5">The sequence shown here is derived from an EMBL/GenBank/DDBJ whole genome shotgun (WGS) entry which is preliminary data.</text>
</comment>
<dbReference type="Gene3D" id="1.20.1280.50">
    <property type="match status" value="1"/>
</dbReference>
<keyword evidence="1 3" id="KW-0853">WD repeat</keyword>
<feature type="repeat" description="WD" evidence="3">
    <location>
        <begin position="474"/>
        <end position="504"/>
    </location>
</feature>
<proteinExistence type="predicted"/>
<name>A0A9P8LF65_9PEZI</name>
<dbReference type="CDD" id="cd00200">
    <property type="entry name" value="WD40"/>
    <property type="match status" value="1"/>
</dbReference>
<dbReference type="Gene3D" id="2.130.10.10">
    <property type="entry name" value="YVTN repeat-like/Quinoprotein amine dehydrogenase"/>
    <property type="match status" value="3"/>
</dbReference>
<feature type="region of interest" description="Disordered" evidence="4">
    <location>
        <begin position="99"/>
        <end position="122"/>
    </location>
</feature>
<evidence type="ECO:0000256" key="1">
    <source>
        <dbReference type="ARBA" id="ARBA00022574"/>
    </source>
</evidence>
<dbReference type="SMART" id="SM00320">
    <property type="entry name" value="WD40"/>
    <property type="match status" value="7"/>
</dbReference>
<feature type="region of interest" description="Disordered" evidence="4">
    <location>
        <begin position="164"/>
        <end position="188"/>
    </location>
</feature>
<dbReference type="PANTHER" id="PTHR14604">
    <property type="entry name" value="WD40 REPEAT PF20"/>
    <property type="match status" value="1"/>
</dbReference>
<dbReference type="SUPFAM" id="SSF81383">
    <property type="entry name" value="F-box domain"/>
    <property type="match status" value="1"/>
</dbReference>
<organism evidence="5 6">
    <name type="scientific">Trichoglossum hirsutum</name>
    <dbReference type="NCBI Taxonomy" id="265104"/>
    <lineage>
        <taxon>Eukaryota</taxon>
        <taxon>Fungi</taxon>
        <taxon>Dikarya</taxon>
        <taxon>Ascomycota</taxon>
        <taxon>Pezizomycotina</taxon>
        <taxon>Geoglossomycetes</taxon>
        <taxon>Geoglossales</taxon>
        <taxon>Geoglossaceae</taxon>
        <taxon>Trichoglossum</taxon>
    </lineage>
</organism>
<dbReference type="InterPro" id="IPR015943">
    <property type="entry name" value="WD40/YVTN_repeat-like_dom_sf"/>
</dbReference>